<feature type="signal peptide" evidence="5">
    <location>
        <begin position="1"/>
        <end position="24"/>
    </location>
</feature>
<evidence type="ECO:0000256" key="3">
    <source>
        <dbReference type="ARBA" id="ARBA00022833"/>
    </source>
</evidence>
<dbReference type="InterPro" id="IPR036527">
    <property type="entry name" value="SCP2_sterol-bd_dom_sf"/>
</dbReference>
<dbReference type="InterPro" id="IPR001279">
    <property type="entry name" value="Metallo-B-lactamas"/>
</dbReference>
<dbReference type="Gene3D" id="1.25.40.880">
    <property type="entry name" value="Alkyl sulfatase, dimerisation domain"/>
    <property type="match status" value="1"/>
</dbReference>
<dbReference type="Pfam" id="PF14864">
    <property type="entry name" value="Alkyl_sulf_C"/>
    <property type="match status" value="1"/>
</dbReference>
<evidence type="ECO:0000313" key="8">
    <source>
        <dbReference type="Proteomes" id="UP000446768"/>
    </source>
</evidence>
<dbReference type="PANTHER" id="PTHR43223:SF1">
    <property type="entry name" value="ALKYL_ARYL-SULFATASE BDS1"/>
    <property type="match status" value="1"/>
</dbReference>
<comment type="caution">
    <text evidence="7">The sequence shown here is derived from an EMBL/GenBank/DDBJ whole genome shotgun (WGS) entry which is preliminary data.</text>
</comment>
<dbReference type="SUPFAM" id="SSF55718">
    <property type="entry name" value="SCP-like"/>
    <property type="match status" value="1"/>
</dbReference>
<dbReference type="SMART" id="SM00849">
    <property type="entry name" value="Lactamase_B"/>
    <property type="match status" value="1"/>
</dbReference>
<dbReference type="GO" id="GO:0030288">
    <property type="term" value="C:outer membrane-bounded periplasmic space"/>
    <property type="evidence" value="ECO:0007669"/>
    <property type="project" value="TreeGrafter"/>
</dbReference>
<name>A0A7X2ISX9_9BURK</name>
<dbReference type="InterPro" id="IPR036866">
    <property type="entry name" value="RibonucZ/Hydroxyglut_hydro"/>
</dbReference>
<dbReference type="Proteomes" id="UP000446768">
    <property type="component" value="Unassembled WGS sequence"/>
</dbReference>
<evidence type="ECO:0000256" key="5">
    <source>
        <dbReference type="SAM" id="SignalP"/>
    </source>
</evidence>
<organism evidence="7 8">
    <name type="scientific">Pseudoduganella rivuli</name>
    <dbReference type="NCBI Taxonomy" id="2666085"/>
    <lineage>
        <taxon>Bacteria</taxon>
        <taxon>Pseudomonadati</taxon>
        <taxon>Pseudomonadota</taxon>
        <taxon>Betaproteobacteria</taxon>
        <taxon>Burkholderiales</taxon>
        <taxon>Oxalobacteraceae</taxon>
        <taxon>Telluria group</taxon>
        <taxon>Pseudoduganella</taxon>
    </lineage>
</organism>
<dbReference type="InterPro" id="IPR044097">
    <property type="entry name" value="Bds1/SdsA1_MBL-fold"/>
</dbReference>
<keyword evidence="2 7" id="KW-0378">Hydrolase</keyword>
<dbReference type="Gene3D" id="3.60.15.30">
    <property type="entry name" value="Metallo-beta-lactamase domain"/>
    <property type="match status" value="1"/>
</dbReference>
<evidence type="ECO:0000256" key="1">
    <source>
        <dbReference type="ARBA" id="ARBA00022723"/>
    </source>
</evidence>
<evidence type="ECO:0000256" key="4">
    <source>
        <dbReference type="ARBA" id="ARBA00033751"/>
    </source>
</evidence>
<dbReference type="GO" id="GO:0018741">
    <property type="term" value="F:linear primary-alkylsulfatase activity"/>
    <property type="evidence" value="ECO:0007669"/>
    <property type="project" value="InterPro"/>
</dbReference>
<dbReference type="GO" id="GO:0046872">
    <property type="term" value="F:metal ion binding"/>
    <property type="evidence" value="ECO:0007669"/>
    <property type="project" value="UniProtKB-KW"/>
</dbReference>
<evidence type="ECO:0000256" key="2">
    <source>
        <dbReference type="ARBA" id="ARBA00022801"/>
    </source>
</evidence>
<comment type="similarity">
    <text evidence="4">Belongs to the metallo-beta-lactamase superfamily. Type III sulfatase family.</text>
</comment>
<dbReference type="AlphaFoldDB" id="A0A7X2ISX9"/>
<protein>
    <submittedName>
        <fullName evidence="7">MBL fold metallo-hydrolase</fullName>
    </submittedName>
</protein>
<dbReference type="InterPro" id="IPR029229">
    <property type="entry name" value="Alkyl_sulf_C"/>
</dbReference>
<dbReference type="PANTHER" id="PTHR43223">
    <property type="entry name" value="ALKYL/ARYL-SULFATASE"/>
    <property type="match status" value="1"/>
</dbReference>
<dbReference type="FunFam" id="3.60.15.30:FF:000001">
    <property type="entry name" value="Alkyl/aryl-sulfatase BDS1"/>
    <property type="match status" value="1"/>
</dbReference>
<accession>A0A7X2ISX9</accession>
<dbReference type="Pfam" id="PF00753">
    <property type="entry name" value="Lactamase_B"/>
    <property type="match status" value="1"/>
</dbReference>
<dbReference type="RefSeq" id="WP_154380121.1">
    <property type="nucleotide sequence ID" value="NZ_WKJJ01000021.1"/>
</dbReference>
<reference evidence="7 8" key="1">
    <citation type="submission" date="2019-11" db="EMBL/GenBank/DDBJ databases">
        <title>Novel species isolated from a subtropical stream in China.</title>
        <authorList>
            <person name="Lu H."/>
        </authorList>
    </citation>
    <scope>NUCLEOTIDE SEQUENCE [LARGE SCALE GENOMIC DNA]</scope>
    <source>
        <strain evidence="7 8">FT92W</strain>
    </source>
</reference>
<keyword evidence="3" id="KW-0862">Zinc</keyword>
<feature type="chain" id="PRO_5030602541" evidence="5">
    <location>
        <begin position="25"/>
        <end position="654"/>
    </location>
</feature>
<evidence type="ECO:0000313" key="7">
    <source>
        <dbReference type="EMBL" id="MRV75507.1"/>
    </source>
</evidence>
<dbReference type="EMBL" id="WKJJ01000021">
    <property type="protein sequence ID" value="MRV75507.1"/>
    <property type="molecule type" value="Genomic_DNA"/>
</dbReference>
<feature type="domain" description="Metallo-beta-lactamase" evidence="6">
    <location>
        <begin position="126"/>
        <end position="347"/>
    </location>
</feature>
<dbReference type="InterPro" id="IPR029228">
    <property type="entry name" value="Alkyl_sulf_dimr"/>
</dbReference>
<gene>
    <name evidence="7" type="ORF">GJ700_27680</name>
</gene>
<dbReference type="Pfam" id="PF14863">
    <property type="entry name" value="Alkyl_sulf_dimr"/>
    <property type="match status" value="1"/>
</dbReference>
<dbReference type="SUPFAM" id="SSF56281">
    <property type="entry name" value="Metallo-hydrolase/oxidoreductase"/>
    <property type="match status" value="1"/>
</dbReference>
<evidence type="ECO:0000259" key="6">
    <source>
        <dbReference type="SMART" id="SM00849"/>
    </source>
</evidence>
<dbReference type="InterPro" id="IPR038536">
    <property type="entry name" value="Alkyl/aryl-sulf_dimr_sf"/>
</dbReference>
<sequence length="654" mass="71629">MSKISYRRGALAMAVALMSANVQAANAPQPASSHTAQANKAFGAALPLADQQDFQDAQRGLIATLPDRLIKAATGGTAWDGARFDFIKGDAPDSVNPSLWRQEKLNNQHGLFKVMDGLYQVRGYDISNMSIIAGKEGWIVVDPLTSAEVARATMDFVQQQLGKRPITAVIFTHGHVDHFGGIRGIVDEADIKSGKVRVVAPEGFMESAVAENVLAGNAMSRRAQYQFGMFLPWGAQGAVGTGLGKTGSKGNIGMVAPNEIVSKTGQQLTLDGVRMVFQMANGSEAPSEFMFYLPDMKALCFAEVLNNTMHNIYTLRGAKVRDALGWSKYINQLLDAYPDAEVGFTSHNWPVWGKERVRGRITNQRDMYRYIHDEALRLANSGVTMEDLANVTYYPKALRNDFSTHGYYGTLSHNLRGVYNFYLGFYDGNPATLNPLPRVDSARQYVAAMGGANAVLAKMKEAHAKGDYRWAVEIGNHLVFAQPDNKAAREQQAAALEQLGYQAESGVWRNEYLSAAQELRAGVDKKFALSTHGADLVRAMPMEMLFDYLAVRLNHEKADGLALGINVRFTDTGERYALELSNSVLHNTRDRELKQPNATLEVTQAALLKLLLKQATMPQLVQGGELTLSGDPQALGALFGKLDQFEAQFPIVTP</sequence>
<keyword evidence="5" id="KW-0732">Signal</keyword>
<dbReference type="GO" id="GO:0018909">
    <property type="term" value="P:dodecyl sulfate metabolic process"/>
    <property type="evidence" value="ECO:0007669"/>
    <property type="project" value="InterPro"/>
</dbReference>
<keyword evidence="1" id="KW-0479">Metal-binding</keyword>
<proteinExistence type="inferred from homology"/>
<dbReference type="Gene3D" id="3.30.1050.10">
    <property type="entry name" value="SCP2 sterol-binding domain"/>
    <property type="match status" value="1"/>
</dbReference>
<keyword evidence="8" id="KW-1185">Reference proteome</keyword>
<dbReference type="CDD" id="cd07710">
    <property type="entry name" value="arylsulfatase_Sdsa1-like_MBL-fold"/>
    <property type="match status" value="1"/>
</dbReference>
<dbReference type="InterPro" id="IPR052195">
    <property type="entry name" value="Bact_Alkyl/Aryl-Sulfatase"/>
</dbReference>
<dbReference type="GO" id="GO:0046983">
    <property type="term" value="F:protein dimerization activity"/>
    <property type="evidence" value="ECO:0007669"/>
    <property type="project" value="InterPro"/>
</dbReference>